<accession>A0A4D6N8V4</accession>
<sequence length="115" mass="12414">MSTQYPSQCIFPALTAAFLATRQATTSENKSEPEHETCSSLTQARSPRSSERGSLAQVSPFRLGESSSSGIVASTISRLGETSSPERDYLSLKTKACHLSDNSSRNPRRAYASLP</sequence>
<organism evidence="2 3">
    <name type="scientific">Vigna unguiculata</name>
    <name type="common">Cowpea</name>
    <dbReference type="NCBI Taxonomy" id="3917"/>
    <lineage>
        <taxon>Eukaryota</taxon>
        <taxon>Viridiplantae</taxon>
        <taxon>Streptophyta</taxon>
        <taxon>Embryophyta</taxon>
        <taxon>Tracheophyta</taxon>
        <taxon>Spermatophyta</taxon>
        <taxon>Magnoliopsida</taxon>
        <taxon>eudicotyledons</taxon>
        <taxon>Gunneridae</taxon>
        <taxon>Pentapetalae</taxon>
        <taxon>rosids</taxon>
        <taxon>fabids</taxon>
        <taxon>Fabales</taxon>
        <taxon>Fabaceae</taxon>
        <taxon>Papilionoideae</taxon>
        <taxon>50 kb inversion clade</taxon>
        <taxon>NPAAA clade</taxon>
        <taxon>indigoferoid/millettioid clade</taxon>
        <taxon>Phaseoleae</taxon>
        <taxon>Vigna</taxon>
    </lineage>
</organism>
<keyword evidence="3" id="KW-1185">Reference proteome</keyword>
<name>A0A4D6N8V4_VIGUN</name>
<reference evidence="2 3" key="1">
    <citation type="submission" date="2019-04" db="EMBL/GenBank/DDBJ databases">
        <title>An improved genome assembly and genetic linkage map for asparagus bean, Vigna unguiculata ssp. sesquipedialis.</title>
        <authorList>
            <person name="Xia Q."/>
            <person name="Zhang R."/>
            <person name="Dong Y."/>
        </authorList>
    </citation>
    <scope>NUCLEOTIDE SEQUENCE [LARGE SCALE GENOMIC DNA]</scope>
    <source>
        <tissue evidence="2">Leaf</tissue>
    </source>
</reference>
<dbReference type="Proteomes" id="UP000501690">
    <property type="component" value="Linkage Group LG10"/>
</dbReference>
<evidence type="ECO:0000313" key="3">
    <source>
        <dbReference type="Proteomes" id="UP000501690"/>
    </source>
</evidence>
<feature type="region of interest" description="Disordered" evidence="1">
    <location>
        <begin position="23"/>
        <end position="70"/>
    </location>
</feature>
<dbReference type="EMBL" id="CP039354">
    <property type="protein sequence ID" value="QCE10186.1"/>
    <property type="molecule type" value="Genomic_DNA"/>
</dbReference>
<proteinExistence type="predicted"/>
<evidence type="ECO:0000256" key="1">
    <source>
        <dbReference type="SAM" id="MobiDB-lite"/>
    </source>
</evidence>
<dbReference type="AlphaFoldDB" id="A0A4D6N8V4"/>
<gene>
    <name evidence="2" type="ORF">DEO72_LG10g1412</name>
</gene>
<protein>
    <submittedName>
        <fullName evidence="2">Uncharacterized protein</fullName>
    </submittedName>
</protein>
<feature type="compositionally biased region" description="Polar residues" evidence="1">
    <location>
        <begin position="38"/>
        <end position="47"/>
    </location>
</feature>
<evidence type="ECO:0000313" key="2">
    <source>
        <dbReference type="EMBL" id="QCE10186.1"/>
    </source>
</evidence>